<gene>
    <name evidence="2" type="ORF">BO97DRAFT_410765</name>
</gene>
<dbReference type="RefSeq" id="XP_025555523.1">
    <property type="nucleotide sequence ID" value="XM_025696148.1"/>
</dbReference>
<evidence type="ECO:0000313" key="3">
    <source>
        <dbReference type="Proteomes" id="UP000248961"/>
    </source>
</evidence>
<keyword evidence="1" id="KW-0812">Transmembrane</keyword>
<dbReference type="VEuPathDB" id="FungiDB:BO97DRAFT_410765"/>
<proteinExistence type="predicted"/>
<sequence>MPTRALCHRRVNQGKVQSTQVDRKRRGAALQQQQQWRREIGQPFRGTLAFSLYTATSDVVGLTITRLQEVTLASDGDFFYLHCWSRCCSPWSVAVCAYFLLLCLWFLAYIRVLFWISYTILYKTQYRGNQQLQSGLIAETPTCTTHDL</sequence>
<dbReference type="EMBL" id="KZ824269">
    <property type="protein sequence ID" value="RAL16369.1"/>
    <property type="molecule type" value="Genomic_DNA"/>
</dbReference>
<dbReference type="OrthoDB" id="4498808at2759"/>
<protein>
    <submittedName>
        <fullName evidence="2">Uncharacterized protein</fullName>
    </submittedName>
</protein>
<keyword evidence="1" id="KW-1133">Transmembrane helix</keyword>
<organism evidence="2 3">
    <name type="scientific">Aspergillus homomorphus (strain CBS 101889)</name>
    <dbReference type="NCBI Taxonomy" id="1450537"/>
    <lineage>
        <taxon>Eukaryota</taxon>
        <taxon>Fungi</taxon>
        <taxon>Dikarya</taxon>
        <taxon>Ascomycota</taxon>
        <taxon>Pezizomycotina</taxon>
        <taxon>Eurotiomycetes</taxon>
        <taxon>Eurotiomycetidae</taxon>
        <taxon>Eurotiales</taxon>
        <taxon>Aspergillaceae</taxon>
        <taxon>Aspergillus</taxon>
        <taxon>Aspergillus subgen. Circumdati</taxon>
    </lineage>
</organism>
<reference evidence="2 3" key="1">
    <citation type="submission" date="2018-02" db="EMBL/GenBank/DDBJ databases">
        <title>The genomes of Aspergillus section Nigri reveals drivers in fungal speciation.</title>
        <authorList>
            <consortium name="DOE Joint Genome Institute"/>
            <person name="Vesth T.C."/>
            <person name="Nybo J."/>
            <person name="Theobald S."/>
            <person name="Brandl J."/>
            <person name="Frisvad J.C."/>
            <person name="Nielsen K.F."/>
            <person name="Lyhne E.K."/>
            <person name="Kogle M.E."/>
            <person name="Kuo A."/>
            <person name="Riley R."/>
            <person name="Clum A."/>
            <person name="Nolan M."/>
            <person name="Lipzen A."/>
            <person name="Salamov A."/>
            <person name="Henrissat B."/>
            <person name="Wiebenga A."/>
            <person name="De vries R.P."/>
            <person name="Grigoriev I.V."/>
            <person name="Mortensen U.H."/>
            <person name="Andersen M.R."/>
            <person name="Baker S.E."/>
        </authorList>
    </citation>
    <scope>NUCLEOTIDE SEQUENCE [LARGE SCALE GENOMIC DNA]</scope>
    <source>
        <strain evidence="2 3">CBS 101889</strain>
    </source>
</reference>
<evidence type="ECO:0000313" key="2">
    <source>
        <dbReference type="EMBL" id="RAL16369.1"/>
    </source>
</evidence>
<dbReference type="AlphaFoldDB" id="A0A395I9A8"/>
<dbReference type="GeneID" id="37200437"/>
<name>A0A395I9A8_ASPHC</name>
<keyword evidence="1" id="KW-0472">Membrane</keyword>
<dbReference type="Proteomes" id="UP000248961">
    <property type="component" value="Unassembled WGS sequence"/>
</dbReference>
<evidence type="ECO:0000256" key="1">
    <source>
        <dbReference type="SAM" id="Phobius"/>
    </source>
</evidence>
<keyword evidence="3" id="KW-1185">Reference proteome</keyword>
<accession>A0A395I9A8</accession>
<feature type="transmembrane region" description="Helical" evidence="1">
    <location>
        <begin position="97"/>
        <end position="121"/>
    </location>
</feature>